<evidence type="ECO:0000313" key="2">
    <source>
        <dbReference type="Proteomes" id="UP001220964"/>
    </source>
</evidence>
<organism evidence="1 2">
    <name type="scientific">Psychromarinibacter sediminicola</name>
    <dbReference type="NCBI Taxonomy" id="3033385"/>
    <lineage>
        <taxon>Bacteria</taxon>
        <taxon>Pseudomonadati</taxon>
        <taxon>Pseudomonadota</taxon>
        <taxon>Alphaproteobacteria</taxon>
        <taxon>Rhodobacterales</taxon>
        <taxon>Paracoccaceae</taxon>
        <taxon>Psychromarinibacter</taxon>
    </lineage>
</organism>
<sequence length="226" mass="23081">MPRTGHAPPPRNRARAAVAGLAVLGLAACGGFGLSRPPETVAVAGGDVVIGGPQGYCIDRPGSRLTGESPFVLLGSCASIARDAGADAPRQPGVLTATVSAPGEGPGFAETVPQLESFLSSAPGRAALARDGRPESVEVLSTRRDGAALIIHLRDTSANVVPGTDPTYWRGLFEANGRLVTVSVMSFADQPMGSDLALATLRGMVARIRQETAARHAPAPTQEEAG</sequence>
<comment type="caution">
    <text evidence="1">The sequence shown here is derived from an EMBL/GenBank/DDBJ whole genome shotgun (WGS) entry which is preliminary data.</text>
</comment>
<protein>
    <recommendedName>
        <fullName evidence="3">Cation transport ATPase</fullName>
    </recommendedName>
</protein>
<keyword evidence="2" id="KW-1185">Reference proteome</keyword>
<evidence type="ECO:0008006" key="3">
    <source>
        <dbReference type="Google" id="ProtNLM"/>
    </source>
</evidence>
<dbReference type="EMBL" id="JARGYC010000016">
    <property type="protein sequence ID" value="MDF0600643.1"/>
    <property type="molecule type" value="Genomic_DNA"/>
</dbReference>
<accession>A0AAE3NNM2</accession>
<dbReference type="RefSeq" id="WP_275566787.1">
    <property type="nucleotide sequence ID" value="NZ_JARGYC010000016.1"/>
</dbReference>
<dbReference type="AlphaFoldDB" id="A0AAE3NNM2"/>
<evidence type="ECO:0000313" key="1">
    <source>
        <dbReference type="EMBL" id="MDF0600643.1"/>
    </source>
</evidence>
<dbReference type="PROSITE" id="PS51257">
    <property type="entry name" value="PROKAR_LIPOPROTEIN"/>
    <property type="match status" value="1"/>
</dbReference>
<dbReference type="Proteomes" id="UP001220964">
    <property type="component" value="Unassembled WGS sequence"/>
</dbReference>
<gene>
    <name evidence="1" type="ORF">P1J78_07875</name>
</gene>
<proteinExistence type="predicted"/>
<reference evidence="1" key="1">
    <citation type="submission" date="2023-03" db="EMBL/GenBank/DDBJ databases">
        <title>Multiphase analysis and comparison of six strains from genera Psychromarinibacter, Lutimaribacter, and Maritimibacter, including a novel species: Psychromarinibacter sediminicola sp. nov.</title>
        <authorList>
            <person name="Wang Y.-H."/>
            <person name="Ye M.-Q."/>
            <person name="Du Z.-J."/>
        </authorList>
    </citation>
    <scope>NUCLEOTIDE SEQUENCE</scope>
    <source>
        <strain evidence="1">C21-152</strain>
    </source>
</reference>
<name>A0AAE3NNM2_9RHOB</name>